<dbReference type="Pfam" id="PF02743">
    <property type="entry name" value="dCache_1"/>
    <property type="match status" value="1"/>
</dbReference>
<evidence type="ECO:0000256" key="5">
    <source>
        <dbReference type="ARBA" id="ARBA00022692"/>
    </source>
</evidence>
<evidence type="ECO:0000256" key="1">
    <source>
        <dbReference type="ARBA" id="ARBA00004651"/>
    </source>
</evidence>
<keyword evidence="4" id="KW-0808">Transferase</keyword>
<dbReference type="SUPFAM" id="SSF55874">
    <property type="entry name" value="ATPase domain of HSP90 chaperone/DNA topoisomerase II/histidine kinase"/>
    <property type="match status" value="1"/>
</dbReference>
<evidence type="ECO:0000313" key="16">
    <source>
        <dbReference type="EMBL" id="MFA1609505.1"/>
    </source>
</evidence>
<evidence type="ECO:0000259" key="15">
    <source>
        <dbReference type="PROSITE" id="PS50113"/>
    </source>
</evidence>
<dbReference type="InterPro" id="IPR029151">
    <property type="entry name" value="Sensor-like_sf"/>
</dbReference>
<name>A0ABD5M6F4_9EURY</name>
<evidence type="ECO:0000256" key="3">
    <source>
        <dbReference type="ARBA" id="ARBA00022553"/>
    </source>
</evidence>
<dbReference type="EMBL" id="JBGNYA010000001">
    <property type="protein sequence ID" value="MFA1609505.1"/>
    <property type="molecule type" value="Genomic_DNA"/>
</dbReference>
<dbReference type="Pfam" id="PF08448">
    <property type="entry name" value="PAS_4"/>
    <property type="match status" value="1"/>
</dbReference>
<keyword evidence="5 12" id="KW-0812">Transmembrane</keyword>
<accession>A0ABD5M6F4</accession>
<dbReference type="InterPro" id="IPR004358">
    <property type="entry name" value="Sig_transdc_His_kin-like_C"/>
</dbReference>
<keyword evidence="8 16" id="KW-0067">ATP-binding</keyword>
<dbReference type="InterPro" id="IPR000014">
    <property type="entry name" value="PAS"/>
</dbReference>
<sequence>MRIKRAFLLSVLLVAVVLAGAVFVGFQEYKGTLYAQEQTEVERSAEFVGSSLDRQLAALERTVAVAADNPDLARHGSAAQRRALARFRNRSDFSGASVIAANGTMTNIVSDVSPETRRELIGSDFGDRTYFRRALAGETYISDPVEADSGNYIITVSTPITRDGRVVGTLNAAFHLSEHAFFSSFASTLDDGQQLTMYAQRGEAIYTSSPIETVGFAHNVTVSQTGWTVSVRENRADVESTIRTVTVLQAASIVAVLAVLFGFGLWIYRSNIQQIERLLAGFEALEAERYGSEISLDDAEEWQQIERSFNRVSRAIEQSRAESRARERALRRERDRFEALFEGVPEPIVSVELTDDGTYLRDVNAAFEETFGYDAEAVIGRDVNDLIVPDDDEIGAEAARIDERAAEGEQLTREVRRRTEDGVRDFLFRSAPINPEGSVSRQFGVYIDITDRKEYEKRLRKQRDNLDVLNQVVRHDIRNDLQLVTAYADFLAESFPDADADADAEMDETTRQNRQYLEKIRESASHAVELTETARNIADLLLTDADEPRPVALRTVLSGEIEKLRSATTDAAVSVEGSLPDVSVRGDDLLSSVFGNLLSNAVQHNDEDVAEVVVSATVDDGDAVARVRIADNGPGVPDSRKEAIFGKGEKGLESSGTGLGLYLVQSLVDAYGGAVWVEDNEPEGAVFVVELPLAE</sequence>
<dbReference type="NCBIfam" id="TIGR00229">
    <property type="entry name" value="sensory_box"/>
    <property type="match status" value="1"/>
</dbReference>
<dbReference type="InterPro" id="IPR005467">
    <property type="entry name" value="His_kinase_dom"/>
</dbReference>
<dbReference type="InterPro" id="IPR000700">
    <property type="entry name" value="PAS-assoc_C"/>
</dbReference>
<dbReference type="InterPro" id="IPR013656">
    <property type="entry name" value="PAS_4"/>
</dbReference>
<keyword evidence="3" id="KW-0597">Phosphoprotein</keyword>
<evidence type="ECO:0000256" key="7">
    <source>
        <dbReference type="ARBA" id="ARBA00022777"/>
    </source>
</evidence>
<comment type="caution">
    <text evidence="16">The sequence shown here is derived from an EMBL/GenBank/DDBJ whole genome shotgun (WGS) entry which is preliminary data.</text>
</comment>
<dbReference type="GO" id="GO:0005524">
    <property type="term" value="F:ATP binding"/>
    <property type="evidence" value="ECO:0007669"/>
    <property type="project" value="UniProtKB-KW"/>
</dbReference>
<dbReference type="CDD" id="cd00130">
    <property type="entry name" value="PAS"/>
    <property type="match status" value="1"/>
</dbReference>
<dbReference type="Gene3D" id="6.10.340.10">
    <property type="match status" value="1"/>
</dbReference>
<evidence type="ECO:0000259" key="13">
    <source>
        <dbReference type="PROSITE" id="PS50109"/>
    </source>
</evidence>
<evidence type="ECO:0000256" key="9">
    <source>
        <dbReference type="ARBA" id="ARBA00022989"/>
    </source>
</evidence>
<dbReference type="Proteomes" id="UP001570511">
    <property type="component" value="Unassembled WGS sequence"/>
</dbReference>
<dbReference type="PROSITE" id="PS50112">
    <property type="entry name" value="PAS"/>
    <property type="match status" value="1"/>
</dbReference>
<keyword evidence="10" id="KW-0902">Two-component regulatory system</keyword>
<protein>
    <submittedName>
        <fullName evidence="16">ATP-binding protein</fullName>
    </submittedName>
</protein>
<dbReference type="SMART" id="SM00091">
    <property type="entry name" value="PAS"/>
    <property type="match status" value="1"/>
</dbReference>
<dbReference type="SUPFAM" id="SSF55785">
    <property type="entry name" value="PYP-like sensor domain (PAS domain)"/>
    <property type="match status" value="1"/>
</dbReference>
<evidence type="ECO:0000256" key="2">
    <source>
        <dbReference type="ARBA" id="ARBA00022475"/>
    </source>
</evidence>
<evidence type="ECO:0000259" key="14">
    <source>
        <dbReference type="PROSITE" id="PS50112"/>
    </source>
</evidence>
<feature type="domain" description="PAS" evidence="14">
    <location>
        <begin position="333"/>
        <end position="409"/>
    </location>
</feature>
<evidence type="ECO:0000256" key="10">
    <source>
        <dbReference type="ARBA" id="ARBA00023012"/>
    </source>
</evidence>
<dbReference type="GO" id="GO:0005886">
    <property type="term" value="C:plasma membrane"/>
    <property type="evidence" value="ECO:0007669"/>
    <property type="project" value="UniProtKB-SubCell"/>
</dbReference>
<dbReference type="InterPro" id="IPR036890">
    <property type="entry name" value="HATPase_C_sf"/>
</dbReference>
<dbReference type="Gene3D" id="3.30.565.10">
    <property type="entry name" value="Histidine kinase-like ATPase, C-terminal domain"/>
    <property type="match status" value="1"/>
</dbReference>
<keyword evidence="11 12" id="KW-0472">Membrane</keyword>
<dbReference type="PANTHER" id="PTHR43065">
    <property type="entry name" value="SENSOR HISTIDINE KINASE"/>
    <property type="match status" value="1"/>
</dbReference>
<dbReference type="PROSITE" id="PS50113">
    <property type="entry name" value="PAC"/>
    <property type="match status" value="1"/>
</dbReference>
<dbReference type="SUPFAM" id="SSF103190">
    <property type="entry name" value="Sensory domain-like"/>
    <property type="match status" value="1"/>
</dbReference>
<evidence type="ECO:0000256" key="11">
    <source>
        <dbReference type="ARBA" id="ARBA00023136"/>
    </source>
</evidence>
<keyword evidence="2" id="KW-1003">Cell membrane</keyword>
<evidence type="ECO:0000256" key="12">
    <source>
        <dbReference type="SAM" id="Phobius"/>
    </source>
</evidence>
<dbReference type="SMART" id="SM00387">
    <property type="entry name" value="HATPase_c"/>
    <property type="match status" value="1"/>
</dbReference>
<comment type="subcellular location">
    <subcellularLocation>
        <location evidence="1">Cell membrane</location>
        <topology evidence="1">Multi-pass membrane protein</topology>
    </subcellularLocation>
</comment>
<keyword evidence="7" id="KW-0418">Kinase</keyword>
<organism evidence="16 17">
    <name type="scientific">Halobellus rubicundus</name>
    <dbReference type="NCBI Taxonomy" id="2996466"/>
    <lineage>
        <taxon>Archaea</taxon>
        <taxon>Methanobacteriati</taxon>
        <taxon>Methanobacteriota</taxon>
        <taxon>Stenosarchaea group</taxon>
        <taxon>Halobacteria</taxon>
        <taxon>Halobacteriales</taxon>
        <taxon>Haloferacaceae</taxon>
        <taxon>Halobellus</taxon>
    </lineage>
</organism>
<dbReference type="Gene3D" id="1.10.287.130">
    <property type="match status" value="1"/>
</dbReference>
<evidence type="ECO:0000256" key="8">
    <source>
        <dbReference type="ARBA" id="ARBA00022840"/>
    </source>
</evidence>
<dbReference type="GO" id="GO:0000160">
    <property type="term" value="P:phosphorelay signal transduction system"/>
    <property type="evidence" value="ECO:0007669"/>
    <property type="project" value="UniProtKB-KW"/>
</dbReference>
<dbReference type="Pfam" id="PF02518">
    <property type="entry name" value="HATPase_c"/>
    <property type="match status" value="1"/>
</dbReference>
<keyword evidence="9 12" id="KW-1133">Transmembrane helix</keyword>
<evidence type="ECO:0000256" key="6">
    <source>
        <dbReference type="ARBA" id="ARBA00022741"/>
    </source>
</evidence>
<dbReference type="AlphaFoldDB" id="A0ABD5M6F4"/>
<dbReference type="InterPro" id="IPR003594">
    <property type="entry name" value="HATPase_dom"/>
</dbReference>
<evidence type="ECO:0000256" key="4">
    <source>
        <dbReference type="ARBA" id="ARBA00022679"/>
    </source>
</evidence>
<feature type="domain" description="Histidine kinase" evidence="13">
    <location>
        <begin position="472"/>
        <end position="695"/>
    </location>
</feature>
<keyword evidence="17" id="KW-1185">Reference proteome</keyword>
<reference evidence="16 17" key="1">
    <citation type="submission" date="2024-08" db="EMBL/GenBank/DDBJ databases">
        <title>Halobellus sp. MBLA0158 whole genome sequence.</title>
        <authorList>
            <person name="Hwang C.Y."/>
            <person name="Cho E.-S."/>
            <person name="Seo M.-J."/>
        </authorList>
    </citation>
    <scope>NUCLEOTIDE SEQUENCE [LARGE SCALE GENOMIC DNA]</scope>
    <source>
        <strain evidence="16 17">MBLA0158</strain>
    </source>
</reference>
<dbReference type="RefSeq" id="WP_372386545.1">
    <property type="nucleotide sequence ID" value="NZ_JBGNYA010000001.1"/>
</dbReference>
<keyword evidence="6" id="KW-0547">Nucleotide-binding</keyword>
<feature type="transmembrane region" description="Helical" evidence="12">
    <location>
        <begin position="247"/>
        <end position="268"/>
    </location>
</feature>
<dbReference type="InterPro" id="IPR035965">
    <property type="entry name" value="PAS-like_dom_sf"/>
</dbReference>
<dbReference type="CDD" id="cd12914">
    <property type="entry name" value="PDC1_DGC_like"/>
    <property type="match status" value="1"/>
</dbReference>
<dbReference type="GO" id="GO:0016301">
    <property type="term" value="F:kinase activity"/>
    <property type="evidence" value="ECO:0007669"/>
    <property type="project" value="UniProtKB-KW"/>
</dbReference>
<dbReference type="InterPro" id="IPR033479">
    <property type="entry name" value="dCache_1"/>
</dbReference>
<dbReference type="PROSITE" id="PS50109">
    <property type="entry name" value="HIS_KIN"/>
    <property type="match status" value="1"/>
</dbReference>
<feature type="domain" description="PAC" evidence="15">
    <location>
        <begin position="411"/>
        <end position="461"/>
    </location>
</feature>
<dbReference type="PRINTS" id="PR00344">
    <property type="entry name" value="BCTRLSENSOR"/>
</dbReference>
<proteinExistence type="predicted"/>
<dbReference type="Gene3D" id="3.30.450.20">
    <property type="entry name" value="PAS domain"/>
    <property type="match status" value="2"/>
</dbReference>
<gene>
    <name evidence="16" type="ORF">OS889_00605</name>
</gene>
<evidence type="ECO:0000313" key="17">
    <source>
        <dbReference type="Proteomes" id="UP001570511"/>
    </source>
</evidence>